<protein>
    <submittedName>
        <fullName evidence="1">Uncharacterized protein</fullName>
    </submittedName>
</protein>
<organism evidence="1 2">
    <name type="scientific">Bacillus tequilensis</name>
    <dbReference type="NCBI Taxonomy" id="227866"/>
    <lineage>
        <taxon>Bacteria</taxon>
        <taxon>Bacillati</taxon>
        <taxon>Bacillota</taxon>
        <taxon>Bacilli</taxon>
        <taxon>Bacillales</taxon>
        <taxon>Bacillaceae</taxon>
        <taxon>Bacillus</taxon>
    </lineage>
</organism>
<name>A0A6H0WLS3_9BACI</name>
<dbReference type="OrthoDB" id="2951239at2"/>
<accession>A0A6H0WLS3</accession>
<keyword evidence="2" id="KW-1185">Reference proteome</keyword>
<dbReference type="RefSeq" id="WP_024713027.1">
    <property type="nucleotide sequence ID" value="NZ_CP048852.1"/>
</dbReference>
<dbReference type="KEGG" id="bteq:G4P54_15890"/>
<dbReference type="AlphaFoldDB" id="A0A6H0WLS3"/>
<evidence type="ECO:0000313" key="1">
    <source>
        <dbReference type="EMBL" id="QIW81158.1"/>
    </source>
</evidence>
<evidence type="ECO:0000313" key="2">
    <source>
        <dbReference type="Proteomes" id="UP000501914"/>
    </source>
</evidence>
<gene>
    <name evidence="1" type="ORF">G4P54_15890</name>
</gene>
<dbReference type="Proteomes" id="UP000501914">
    <property type="component" value="Chromosome"/>
</dbReference>
<proteinExistence type="predicted"/>
<reference evidence="1 2" key="1">
    <citation type="submission" date="2020-02" db="EMBL/GenBank/DDBJ databases">
        <title>Genome sequencing, annotation and comparative genomic analysis of Bacillus tequilensis EA-CB0015, an effective biological control agent against Pseudocercospora fijiensis in banana plants.</title>
        <authorList>
            <person name="Cuellar-Gaviria T.Z."/>
            <person name="Ju K.-S."/>
            <person name="Villegas-Escobar V."/>
        </authorList>
    </citation>
    <scope>NUCLEOTIDE SEQUENCE [LARGE SCALE GENOMIC DNA]</scope>
    <source>
        <strain evidence="1 2">EA-CB0015</strain>
    </source>
</reference>
<sequence>MVKVILSFVYLLGFIFLSRWSFDGFFHENYFSIFGFLWSIIFTFFVGIYTGSPLLFKKITRSKRLTFKNKKAFYVLSGTAVIFFALYFIFSKSLINEIAPYTVLSGYILTWASGITLTILLKPQNDGDAQTT</sequence>
<dbReference type="EMBL" id="CP048852">
    <property type="protein sequence ID" value="QIW81158.1"/>
    <property type="molecule type" value="Genomic_DNA"/>
</dbReference>